<evidence type="ECO:0000313" key="4">
    <source>
        <dbReference type="Proteomes" id="UP000585272"/>
    </source>
</evidence>
<dbReference type="Gene3D" id="3.40.50.12780">
    <property type="entry name" value="N-terminal domain of ligase-like"/>
    <property type="match status" value="1"/>
</dbReference>
<comment type="caution">
    <text evidence="3">The sequence shown here is derived from an EMBL/GenBank/DDBJ whole genome shotgun (WGS) entry which is preliminary data.</text>
</comment>
<dbReference type="GO" id="GO:0016878">
    <property type="term" value="F:acid-thiol ligase activity"/>
    <property type="evidence" value="ECO:0007669"/>
    <property type="project" value="UniProtKB-ARBA"/>
</dbReference>
<dbReference type="Gene3D" id="3.30.300.30">
    <property type="match status" value="1"/>
</dbReference>
<evidence type="ECO:0000313" key="3">
    <source>
        <dbReference type="EMBL" id="MBB4660644.1"/>
    </source>
</evidence>
<dbReference type="SUPFAM" id="SSF56801">
    <property type="entry name" value="Acetyl-CoA synthetase-like"/>
    <property type="match status" value="1"/>
</dbReference>
<reference evidence="3 4" key="1">
    <citation type="submission" date="2020-08" db="EMBL/GenBank/DDBJ databases">
        <title>Genomic Encyclopedia of Archaeal and Bacterial Type Strains, Phase II (KMG-II): from individual species to whole genera.</title>
        <authorList>
            <person name="Goeker M."/>
        </authorList>
    </citation>
    <scope>NUCLEOTIDE SEQUENCE [LARGE SCALE GENOMIC DNA]</scope>
    <source>
        <strain evidence="3 4">DSM 23288</strain>
    </source>
</reference>
<evidence type="ECO:0000259" key="1">
    <source>
        <dbReference type="Pfam" id="PF00501"/>
    </source>
</evidence>
<accession>A0A840I928</accession>
<dbReference type="InterPro" id="IPR050237">
    <property type="entry name" value="ATP-dep_AMP-bd_enzyme"/>
</dbReference>
<name>A0A840I928_9ACTN</name>
<feature type="domain" description="AMP-binding enzyme C-terminal" evidence="2">
    <location>
        <begin position="426"/>
        <end position="501"/>
    </location>
</feature>
<dbReference type="InterPro" id="IPR000873">
    <property type="entry name" value="AMP-dep_synth/lig_dom"/>
</dbReference>
<keyword evidence="3" id="KW-0436">Ligase</keyword>
<dbReference type="AlphaFoldDB" id="A0A840I928"/>
<keyword evidence="4" id="KW-1185">Reference proteome</keyword>
<gene>
    <name evidence="3" type="ORF">BDZ31_000217</name>
</gene>
<dbReference type="PANTHER" id="PTHR43767:SF1">
    <property type="entry name" value="NONRIBOSOMAL PEPTIDE SYNTHASE PES1 (EUROFUNG)-RELATED"/>
    <property type="match status" value="1"/>
</dbReference>
<dbReference type="PROSITE" id="PS00455">
    <property type="entry name" value="AMP_BINDING"/>
    <property type="match status" value="1"/>
</dbReference>
<dbReference type="EC" id="6.2.1.-" evidence="3"/>
<dbReference type="EMBL" id="JACHNU010000001">
    <property type="protein sequence ID" value="MBB4660644.1"/>
    <property type="molecule type" value="Genomic_DNA"/>
</dbReference>
<dbReference type="InterPro" id="IPR020845">
    <property type="entry name" value="AMP-binding_CS"/>
</dbReference>
<dbReference type="InterPro" id="IPR045851">
    <property type="entry name" value="AMP-bd_C_sf"/>
</dbReference>
<dbReference type="InterPro" id="IPR025110">
    <property type="entry name" value="AMP-bd_C"/>
</dbReference>
<feature type="domain" description="AMP-dependent synthetase/ligase" evidence="1">
    <location>
        <begin position="16"/>
        <end position="376"/>
    </location>
</feature>
<dbReference type="Pfam" id="PF00501">
    <property type="entry name" value="AMP-binding"/>
    <property type="match status" value="1"/>
</dbReference>
<dbReference type="Proteomes" id="UP000585272">
    <property type="component" value="Unassembled WGS sequence"/>
</dbReference>
<dbReference type="InterPro" id="IPR042099">
    <property type="entry name" value="ANL_N_sf"/>
</dbReference>
<dbReference type="Pfam" id="PF13193">
    <property type="entry name" value="AMP-binding_C"/>
    <property type="match status" value="1"/>
</dbReference>
<organism evidence="3 4">
    <name type="scientific">Conexibacter arvalis</name>
    <dbReference type="NCBI Taxonomy" id="912552"/>
    <lineage>
        <taxon>Bacteria</taxon>
        <taxon>Bacillati</taxon>
        <taxon>Actinomycetota</taxon>
        <taxon>Thermoleophilia</taxon>
        <taxon>Solirubrobacterales</taxon>
        <taxon>Conexibacteraceae</taxon>
        <taxon>Conexibacter</taxon>
    </lineage>
</organism>
<proteinExistence type="predicted"/>
<protein>
    <submittedName>
        <fullName evidence="3">Crotonobetaine/carnitine-CoA ligase</fullName>
        <ecNumber evidence="3">6.2.1.-</ecNumber>
    </submittedName>
</protein>
<sequence length="537" mass="59077">MQIPARERCVIPHMLARRVAADPNEVFAVFDDGTQWTTRRTRDEALAVAAGLRALGVAAGDAVVSWLPNGQDALRTWFGVNQLGAVYVPVNTAYRGRMLEHVLRDADARVAIVHADLLPRLHEVALGALEHVVVVGGAGEAPASVESWDGAALRIHPVTDDLLDSPAQPWDPYAIIYTSGTTGPSKGVVCTYLHVWATGALTFSELFSAGDRYLVNLPMFHAGGTIGVVGCLWLDGGSVAIVDRFDTSRFWEVIRRDRVTVCTLLGVMANFLLAREQEADDPDNPLRLVFMIPLVEDALRFGERFACDVYTGFNMTEVSCPLISARNPTATGSCGRPRDGVEVRLVDDHDVEVAPGEVGELIVRTEMPWTLTLGYWRNPEATARAWRNGWFHTGDAFRVDAEGNWYFVDRMKDALRRRGENISSFEVEAEVLAHPAVQEAAVVGVPSPHGEDDVLAVVACAPGMTVDPEELLRFLVPRLPHFMVPRYVRVLGELPKTPTNKVRKHELRDAAITPDTWDREAAGIVVRRSGVETREGR</sequence>
<evidence type="ECO:0000259" key="2">
    <source>
        <dbReference type="Pfam" id="PF13193"/>
    </source>
</evidence>
<dbReference type="PANTHER" id="PTHR43767">
    <property type="entry name" value="LONG-CHAIN-FATTY-ACID--COA LIGASE"/>
    <property type="match status" value="1"/>
</dbReference>